<sequence>MLTCPYCQFVNPSDHKFCQRCGKPLGAAAASSRLVTEPASKSAAEPATESAILQPLQATLLPPDKLALSPATYLSSNDPADRYQILTVLAQGSALIADTMPEVRSPLQAQLSQLIAAPLESFQSNLELPAAAYPYLLLAQAAPALYDAWQQGKTAILITPSEQLSTTSLISAFSTAIDPLQHVYWMYTLTDLWMALSPIPQWRSSLLLANNLGIGRDQSLCIRQFIQPGIQPPRLSDLKAFLQSLLAQPHRGAVAPLRQIRQTILTVTSAETLEQLRSELAVIGESLLATPEAITPAVSAAQPSAIAAPFTLLPAPLSASAPALEPQPHLDSVDDEPLDNNPLDPTANSASDPDLNNPLDPPAIEALLEDDLDDDSDSDIDLPELSESDESTMVLPMKLVRLEEAGRTHVGRQRDHNEDCFFIASSLQKQADNNGQRTQAHCLYVLCDGMGGHDGGEVASQLATQTLLSYFEAHWPHPVPQLSGNVPARSLPDEATIVEAVKLANKAIYDVNEAEERAGHERMGTTLVMVLLQGTEAVVAHVGDSRLYQHTRRMGLRQVTIDHEVGQREMKRGIPPEIAYGRPDAYQLTQALGPRGSEDLVPSVSYLMFSEDSLLLLCSDGLSDTSLVETYLDSHIDPVLRGKKDLETGMDDLITLANQVNGHDNISAIAIRLSISPDMAMMQLAAPAASQGQTIIQ</sequence>
<feature type="region of interest" description="Disordered" evidence="1">
    <location>
        <begin position="319"/>
        <end position="362"/>
    </location>
</feature>
<reference evidence="3 4" key="2">
    <citation type="submission" date="2018-06" db="EMBL/GenBank/DDBJ databases">
        <title>Metagenomic assembly of (sub)arctic Cyanobacteria and their associated microbiome from non-axenic cultures.</title>
        <authorList>
            <person name="Baurain D."/>
        </authorList>
    </citation>
    <scope>NUCLEOTIDE SEQUENCE [LARGE SCALE GENOMIC DNA]</scope>
    <source>
        <strain evidence="3">ULC027bin1</strain>
    </source>
</reference>
<dbReference type="Proteomes" id="UP000249794">
    <property type="component" value="Unassembled WGS sequence"/>
</dbReference>
<protein>
    <recommendedName>
        <fullName evidence="2">PPM-type phosphatase domain-containing protein</fullName>
    </recommendedName>
</protein>
<evidence type="ECO:0000256" key="1">
    <source>
        <dbReference type="SAM" id="MobiDB-lite"/>
    </source>
</evidence>
<dbReference type="CDD" id="cd00143">
    <property type="entry name" value="PP2Cc"/>
    <property type="match status" value="1"/>
</dbReference>
<evidence type="ECO:0000313" key="3">
    <source>
        <dbReference type="EMBL" id="PZO60707.1"/>
    </source>
</evidence>
<comment type="caution">
    <text evidence="3">The sequence shown here is derived from an EMBL/GenBank/DDBJ whole genome shotgun (WGS) entry which is preliminary data.</text>
</comment>
<dbReference type="InterPro" id="IPR001932">
    <property type="entry name" value="PPM-type_phosphatase-like_dom"/>
</dbReference>
<dbReference type="InterPro" id="IPR015655">
    <property type="entry name" value="PP2C"/>
</dbReference>
<dbReference type="SMART" id="SM00331">
    <property type="entry name" value="PP2C_SIG"/>
    <property type="match status" value="1"/>
</dbReference>
<dbReference type="PROSITE" id="PS51746">
    <property type="entry name" value="PPM_2"/>
    <property type="match status" value="1"/>
</dbReference>
<proteinExistence type="predicted"/>
<feature type="domain" description="PPM-type phosphatase" evidence="2">
    <location>
        <begin position="399"/>
        <end position="673"/>
    </location>
</feature>
<organism evidence="3 4">
    <name type="scientific">Phormidesmis priestleyi</name>
    <dbReference type="NCBI Taxonomy" id="268141"/>
    <lineage>
        <taxon>Bacteria</taxon>
        <taxon>Bacillati</taxon>
        <taxon>Cyanobacteriota</taxon>
        <taxon>Cyanophyceae</taxon>
        <taxon>Leptolyngbyales</taxon>
        <taxon>Leptolyngbyaceae</taxon>
        <taxon>Phormidesmis</taxon>
    </lineage>
</organism>
<dbReference type="PANTHER" id="PTHR13832">
    <property type="entry name" value="PROTEIN PHOSPHATASE 2C"/>
    <property type="match status" value="1"/>
</dbReference>
<dbReference type="Gene3D" id="3.60.40.10">
    <property type="entry name" value="PPM-type phosphatase domain"/>
    <property type="match status" value="1"/>
</dbReference>
<dbReference type="GO" id="GO:0004722">
    <property type="term" value="F:protein serine/threonine phosphatase activity"/>
    <property type="evidence" value="ECO:0007669"/>
    <property type="project" value="InterPro"/>
</dbReference>
<dbReference type="SUPFAM" id="SSF81606">
    <property type="entry name" value="PP2C-like"/>
    <property type="match status" value="1"/>
</dbReference>
<dbReference type="Pfam" id="PF13672">
    <property type="entry name" value="PP2C_2"/>
    <property type="match status" value="1"/>
</dbReference>
<accession>A0A2W4XWA3</accession>
<dbReference type="InterPro" id="IPR036457">
    <property type="entry name" value="PPM-type-like_dom_sf"/>
</dbReference>
<feature type="compositionally biased region" description="Low complexity" evidence="1">
    <location>
        <begin position="352"/>
        <end position="362"/>
    </location>
</feature>
<dbReference type="PANTHER" id="PTHR13832:SF827">
    <property type="entry name" value="PROTEIN PHOSPHATASE 1L"/>
    <property type="match status" value="1"/>
</dbReference>
<evidence type="ECO:0000259" key="2">
    <source>
        <dbReference type="PROSITE" id="PS51746"/>
    </source>
</evidence>
<dbReference type="EMBL" id="QBMP01000008">
    <property type="protein sequence ID" value="PZO60707.1"/>
    <property type="molecule type" value="Genomic_DNA"/>
</dbReference>
<dbReference type="NCBIfam" id="NF011149">
    <property type="entry name" value="PRK14559.1"/>
    <property type="match status" value="1"/>
</dbReference>
<dbReference type="SMART" id="SM00332">
    <property type="entry name" value="PP2Cc"/>
    <property type="match status" value="1"/>
</dbReference>
<dbReference type="AlphaFoldDB" id="A0A2W4XWA3"/>
<reference evidence="4" key="1">
    <citation type="submission" date="2018-04" db="EMBL/GenBank/DDBJ databases">
        <authorList>
            <person name="Cornet L."/>
        </authorList>
    </citation>
    <scope>NUCLEOTIDE SEQUENCE [LARGE SCALE GENOMIC DNA]</scope>
</reference>
<gene>
    <name evidence="3" type="ORF">DCF15_01820</name>
</gene>
<evidence type="ECO:0000313" key="4">
    <source>
        <dbReference type="Proteomes" id="UP000249794"/>
    </source>
</evidence>
<name>A0A2W4XWA3_9CYAN</name>